<gene>
    <name evidence="1" type="ORF">C823_00320</name>
</gene>
<keyword evidence="2" id="KW-1185">Reference proteome</keyword>
<proteinExistence type="predicted"/>
<protein>
    <submittedName>
        <fullName evidence="1">Uncharacterized protein</fullName>
    </submittedName>
</protein>
<dbReference type="Proteomes" id="UP000012589">
    <property type="component" value="Unassembled WGS sequence"/>
</dbReference>
<dbReference type="HOGENOM" id="CLU_3183822_0_0_9"/>
<sequence length="46" mass="4571">MNTRLAAPGAAGAPGVVGAKPMPFKAALPRYFACKVLNAILSAGSN</sequence>
<organism evidence="1 2">
    <name type="scientific">Eubacterium plexicaudatum ASF492</name>
    <dbReference type="NCBI Taxonomy" id="1235802"/>
    <lineage>
        <taxon>Bacteria</taxon>
        <taxon>Bacillati</taxon>
        <taxon>Bacillota</taxon>
        <taxon>Clostridia</taxon>
        <taxon>Eubacteriales</taxon>
        <taxon>Eubacteriaceae</taxon>
        <taxon>Eubacterium</taxon>
    </lineage>
</organism>
<dbReference type="STRING" id="1235802.C823_00320"/>
<evidence type="ECO:0000313" key="1">
    <source>
        <dbReference type="EMBL" id="EMZ37594.1"/>
    </source>
</evidence>
<evidence type="ECO:0000313" key="2">
    <source>
        <dbReference type="Proteomes" id="UP000012589"/>
    </source>
</evidence>
<accession>N2BLA3</accession>
<dbReference type="AlphaFoldDB" id="N2BLA3"/>
<comment type="caution">
    <text evidence="1">The sequence shown here is derived from an EMBL/GenBank/DDBJ whole genome shotgun (WGS) entry which is preliminary data.</text>
</comment>
<reference evidence="1 2" key="1">
    <citation type="journal article" date="2014" name="Genome Announc.">
        <title>Draft genome sequences of the altered schaedler flora, a defined bacterial community from gnotobiotic mice.</title>
        <authorList>
            <person name="Wannemuehler M.J."/>
            <person name="Overstreet A.M."/>
            <person name="Ward D.V."/>
            <person name="Phillips G.J."/>
        </authorList>
    </citation>
    <scope>NUCLEOTIDE SEQUENCE [LARGE SCALE GENOMIC DNA]</scope>
    <source>
        <strain evidence="1 2">ASF492</strain>
    </source>
</reference>
<dbReference type="EMBL" id="AQFT01000010">
    <property type="protein sequence ID" value="EMZ37594.1"/>
    <property type="molecule type" value="Genomic_DNA"/>
</dbReference>
<name>N2BLA3_9FIRM</name>